<dbReference type="OrthoDB" id="43654at2759"/>
<proteinExistence type="predicted"/>
<accession>A0A6A6QTS9</accession>
<feature type="domain" description="Asl1-like glycosyl hydrolase catalytic" evidence="1">
    <location>
        <begin position="34"/>
        <end position="259"/>
    </location>
</feature>
<dbReference type="Gene3D" id="3.20.20.80">
    <property type="entry name" value="Glycosidases"/>
    <property type="match status" value="1"/>
</dbReference>
<gene>
    <name evidence="2" type="ORF">BU16DRAFT_440710</name>
</gene>
<feature type="non-terminal residue" evidence="2">
    <location>
        <position position="1"/>
    </location>
</feature>
<dbReference type="InterPro" id="IPR024655">
    <property type="entry name" value="Asl1_glyco_hydro_catalytic"/>
</dbReference>
<evidence type="ECO:0000313" key="2">
    <source>
        <dbReference type="EMBL" id="KAF2495133.1"/>
    </source>
</evidence>
<protein>
    <recommendedName>
        <fullName evidence="1">Asl1-like glycosyl hydrolase catalytic domain-containing protein</fullName>
    </recommendedName>
</protein>
<reference evidence="2" key="1">
    <citation type="journal article" date="2020" name="Stud. Mycol.">
        <title>101 Dothideomycetes genomes: a test case for predicting lifestyles and emergence of pathogens.</title>
        <authorList>
            <person name="Haridas S."/>
            <person name="Albert R."/>
            <person name="Binder M."/>
            <person name="Bloem J."/>
            <person name="Labutti K."/>
            <person name="Salamov A."/>
            <person name="Andreopoulos B."/>
            <person name="Baker S."/>
            <person name="Barry K."/>
            <person name="Bills G."/>
            <person name="Bluhm B."/>
            <person name="Cannon C."/>
            <person name="Castanera R."/>
            <person name="Culley D."/>
            <person name="Daum C."/>
            <person name="Ezra D."/>
            <person name="Gonzalez J."/>
            <person name="Henrissat B."/>
            <person name="Kuo A."/>
            <person name="Liang C."/>
            <person name="Lipzen A."/>
            <person name="Lutzoni F."/>
            <person name="Magnuson J."/>
            <person name="Mondo S."/>
            <person name="Nolan M."/>
            <person name="Ohm R."/>
            <person name="Pangilinan J."/>
            <person name="Park H.-J."/>
            <person name="Ramirez L."/>
            <person name="Alfaro M."/>
            <person name="Sun H."/>
            <person name="Tritt A."/>
            <person name="Yoshinaga Y."/>
            <person name="Zwiers L.-H."/>
            <person name="Turgeon B."/>
            <person name="Goodwin S."/>
            <person name="Spatafora J."/>
            <person name="Crous P."/>
            <person name="Grigoriev I."/>
        </authorList>
    </citation>
    <scope>NUCLEOTIDE SEQUENCE</scope>
    <source>
        <strain evidence="2">CBS 269.34</strain>
    </source>
</reference>
<feature type="non-terminal residue" evidence="2">
    <location>
        <position position="259"/>
    </location>
</feature>
<dbReference type="PANTHER" id="PTHR34154">
    <property type="entry name" value="ALKALI-SENSITIVE LINKAGE PROTEIN 1"/>
    <property type="match status" value="1"/>
</dbReference>
<dbReference type="PANTHER" id="PTHR34154:SF10">
    <property type="entry name" value="ASL1-LIKE GLYCOSYL HYDROLASE CATALYTIC DOMAIN-CONTAINING PROTEIN"/>
    <property type="match status" value="1"/>
</dbReference>
<dbReference type="InterPro" id="IPR017853">
    <property type="entry name" value="GH"/>
</dbReference>
<dbReference type="GO" id="GO:0071966">
    <property type="term" value="P:fungal-type cell wall polysaccharide metabolic process"/>
    <property type="evidence" value="ECO:0007669"/>
    <property type="project" value="TreeGrafter"/>
</dbReference>
<sequence length="259" mass="27655">SSVASAAAYSSAAVSSAATPSTTSTPSTSGTKRGLAYNDASLTTCFESDNSIGWGYNWAQVSDGLSSKFEYVPMLIDLRDMFTSTWETNYKAALKAGTTNFFSFNEPELPAQANLTPKQAADAHIKYMNPVKAAGGRVGAPSVTNGAASSGLGLGYLANWVTECAGGCDYDFVNIHWYDSATNIQYFKDHVTEAHTQSGKPVWITEFAATGSDDQVATFLKTVLPWLDEQDFVEKYSYYMVADGVLVSGTTASTIGSVY</sequence>
<dbReference type="EMBL" id="MU004189">
    <property type="protein sequence ID" value="KAF2495133.1"/>
    <property type="molecule type" value="Genomic_DNA"/>
</dbReference>
<dbReference type="InterPro" id="IPR053183">
    <property type="entry name" value="ASL1"/>
</dbReference>
<evidence type="ECO:0000259" key="1">
    <source>
        <dbReference type="Pfam" id="PF11790"/>
    </source>
</evidence>
<dbReference type="AlphaFoldDB" id="A0A6A6QTS9"/>
<evidence type="ECO:0000313" key="3">
    <source>
        <dbReference type="Proteomes" id="UP000799750"/>
    </source>
</evidence>
<organism evidence="2 3">
    <name type="scientific">Lophium mytilinum</name>
    <dbReference type="NCBI Taxonomy" id="390894"/>
    <lineage>
        <taxon>Eukaryota</taxon>
        <taxon>Fungi</taxon>
        <taxon>Dikarya</taxon>
        <taxon>Ascomycota</taxon>
        <taxon>Pezizomycotina</taxon>
        <taxon>Dothideomycetes</taxon>
        <taxon>Pleosporomycetidae</taxon>
        <taxon>Mytilinidiales</taxon>
        <taxon>Mytilinidiaceae</taxon>
        <taxon>Lophium</taxon>
    </lineage>
</organism>
<dbReference type="GO" id="GO:0009277">
    <property type="term" value="C:fungal-type cell wall"/>
    <property type="evidence" value="ECO:0007669"/>
    <property type="project" value="TreeGrafter"/>
</dbReference>
<dbReference type="Proteomes" id="UP000799750">
    <property type="component" value="Unassembled WGS sequence"/>
</dbReference>
<name>A0A6A6QTS9_9PEZI</name>
<dbReference type="SUPFAM" id="SSF51445">
    <property type="entry name" value="(Trans)glycosidases"/>
    <property type="match status" value="1"/>
</dbReference>
<keyword evidence="3" id="KW-1185">Reference proteome</keyword>
<dbReference type="Pfam" id="PF11790">
    <property type="entry name" value="Glyco_hydro_cc"/>
    <property type="match status" value="1"/>
</dbReference>